<evidence type="ECO:0000313" key="2">
    <source>
        <dbReference type="Proteomes" id="UP000092444"/>
    </source>
</evidence>
<dbReference type="STRING" id="37546.A0A1B0GE61"/>
<dbReference type="EnsemblMetazoa" id="GMOY011585-RA">
    <property type="protein sequence ID" value="GMOY011585-PA"/>
    <property type="gene ID" value="GMOY011585"/>
</dbReference>
<dbReference type="EMBL" id="CCAG010012102">
    <property type="status" value="NOT_ANNOTATED_CDS"/>
    <property type="molecule type" value="Genomic_DNA"/>
</dbReference>
<dbReference type="AlphaFoldDB" id="A0A1B0GE61"/>
<keyword evidence="2" id="KW-1185">Reference proteome</keyword>
<dbReference type="VEuPathDB" id="VectorBase:GMOY011585"/>
<name>A0A1B0GE61_GLOMM</name>
<evidence type="ECO:0000313" key="1">
    <source>
        <dbReference type="EnsemblMetazoa" id="GMOY011585-PA"/>
    </source>
</evidence>
<accession>A0A1B0GE61</accession>
<protein>
    <submittedName>
        <fullName evidence="1">Uncharacterized protein</fullName>
    </submittedName>
</protein>
<reference evidence="1" key="1">
    <citation type="submission" date="2020-05" db="UniProtKB">
        <authorList>
            <consortium name="EnsemblMetazoa"/>
        </authorList>
    </citation>
    <scope>IDENTIFICATION</scope>
    <source>
        <strain evidence="1">Yale</strain>
    </source>
</reference>
<sequence>MSPSWFDSDLHLRIDPVTFTSARPINPDLYALVWSSIRADYGVRKGKVRIAEEAYVGSSHEFRDEFAVFV</sequence>
<proteinExistence type="predicted"/>
<organism evidence="1 2">
    <name type="scientific">Glossina morsitans morsitans</name>
    <name type="common">Savannah tsetse fly</name>
    <dbReference type="NCBI Taxonomy" id="37546"/>
    <lineage>
        <taxon>Eukaryota</taxon>
        <taxon>Metazoa</taxon>
        <taxon>Ecdysozoa</taxon>
        <taxon>Arthropoda</taxon>
        <taxon>Hexapoda</taxon>
        <taxon>Insecta</taxon>
        <taxon>Pterygota</taxon>
        <taxon>Neoptera</taxon>
        <taxon>Endopterygota</taxon>
        <taxon>Diptera</taxon>
        <taxon>Brachycera</taxon>
        <taxon>Muscomorpha</taxon>
        <taxon>Hippoboscoidea</taxon>
        <taxon>Glossinidae</taxon>
        <taxon>Glossina</taxon>
    </lineage>
</organism>
<dbReference type="Proteomes" id="UP000092444">
    <property type="component" value="Unassembled WGS sequence"/>
</dbReference>